<protein>
    <submittedName>
        <fullName evidence="2">Uncharacterized protein</fullName>
    </submittedName>
</protein>
<evidence type="ECO:0000256" key="1">
    <source>
        <dbReference type="SAM" id="Phobius"/>
    </source>
</evidence>
<name>A0A2M6YPN7_9BACT</name>
<keyword evidence="1" id="KW-0472">Membrane</keyword>
<dbReference type="Pfam" id="PF18901">
    <property type="entry name" value="DUF5657"/>
    <property type="match status" value="1"/>
</dbReference>
<feature type="transmembrane region" description="Helical" evidence="1">
    <location>
        <begin position="21"/>
        <end position="46"/>
    </location>
</feature>
<keyword evidence="1" id="KW-0812">Transmembrane</keyword>
<dbReference type="InterPro" id="IPR043716">
    <property type="entry name" value="DUF5657"/>
</dbReference>
<organism evidence="2 3">
    <name type="scientific">Candidatus Shapirobacteria bacterium CG07_land_8_20_14_0_80_39_12</name>
    <dbReference type="NCBI Taxonomy" id="1974480"/>
    <lineage>
        <taxon>Bacteria</taxon>
        <taxon>Candidatus Shapironibacteriota</taxon>
    </lineage>
</organism>
<accession>A0A2M6YPN7</accession>
<reference evidence="3" key="1">
    <citation type="submission" date="2017-09" db="EMBL/GenBank/DDBJ databases">
        <title>Depth-based differentiation of microbial function through sediment-hosted aquifers and enrichment of novel symbionts in the deep terrestrial subsurface.</title>
        <authorList>
            <person name="Probst A.J."/>
            <person name="Ladd B."/>
            <person name="Jarett J.K."/>
            <person name="Geller-Mcgrath D.E."/>
            <person name="Sieber C.M.K."/>
            <person name="Emerson J.B."/>
            <person name="Anantharaman K."/>
            <person name="Thomas B.C."/>
            <person name="Malmstrom R."/>
            <person name="Stieglmeier M."/>
            <person name="Klingl A."/>
            <person name="Woyke T."/>
            <person name="Ryan C.M."/>
            <person name="Banfield J.F."/>
        </authorList>
    </citation>
    <scope>NUCLEOTIDE SEQUENCE [LARGE SCALE GENOMIC DNA]</scope>
</reference>
<dbReference type="AlphaFoldDB" id="A0A2M6YPN7"/>
<comment type="caution">
    <text evidence="2">The sequence shown here is derived from an EMBL/GenBank/DDBJ whole genome shotgun (WGS) entry which is preliminary data.</text>
</comment>
<evidence type="ECO:0000313" key="2">
    <source>
        <dbReference type="EMBL" id="PIU33096.1"/>
    </source>
</evidence>
<dbReference type="Proteomes" id="UP000229559">
    <property type="component" value="Unassembled WGS sequence"/>
</dbReference>
<evidence type="ECO:0000313" key="3">
    <source>
        <dbReference type="Proteomes" id="UP000229559"/>
    </source>
</evidence>
<sequence>MERNLMENFTFVSQFLENPNLVLWLVVKILFVIGLALYLVFPILVIRQIKAFDRILGFYIFDWPLRLAAWIHLAVAVLVFLLALIVL</sequence>
<keyword evidence="1" id="KW-1133">Transmembrane helix</keyword>
<gene>
    <name evidence="2" type="ORF">COT04_01880</name>
</gene>
<dbReference type="EMBL" id="PEXA01000052">
    <property type="protein sequence ID" value="PIU33096.1"/>
    <property type="molecule type" value="Genomic_DNA"/>
</dbReference>
<feature type="transmembrane region" description="Helical" evidence="1">
    <location>
        <begin position="67"/>
        <end position="86"/>
    </location>
</feature>
<proteinExistence type="predicted"/>